<evidence type="ECO:0000256" key="3">
    <source>
        <dbReference type="ARBA" id="ARBA00005349"/>
    </source>
</evidence>
<evidence type="ECO:0000313" key="10">
    <source>
        <dbReference type="Proteomes" id="UP001617689"/>
    </source>
</evidence>
<protein>
    <submittedName>
        <fullName evidence="9">3-demethoxyubiquinol 3-hydroxylase</fullName>
        <ecNumber evidence="9">1.14.99.60</ecNumber>
    </submittedName>
</protein>
<evidence type="ECO:0000313" key="9">
    <source>
        <dbReference type="EMBL" id="MFJ5429994.1"/>
    </source>
</evidence>
<dbReference type="Pfam" id="PF01494">
    <property type="entry name" value="FAD_binding_3"/>
    <property type="match status" value="1"/>
</dbReference>
<dbReference type="GO" id="GO:0008682">
    <property type="term" value="F:3-demethoxyubiquinol 3-hydroxylase activity"/>
    <property type="evidence" value="ECO:0007669"/>
    <property type="project" value="UniProtKB-EC"/>
</dbReference>
<evidence type="ECO:0000256" key="5">
    <source>
        <dbReference type="ARBA" id="ARBA00022827"/>
    </source>
</evidence>
<dbReference type="NCBIfam" id="TIGR01988">
    <property type="entry name" value="Ubi-OHases"/>
    <property type="match status" value="1"/>
</dbReference>
<dbReference type="InterPro" id="IPR051205">
    <property type="entry name" value="UbiH/COQ6_monooxygenase"/>
</dbReference>
<evidence type="ECO:0000256" key="1">
    <source>
        <dbReference type="ARBA" id="ARBA00001974"/>
    </source>
</evidence>
<dbReference type="SUPFAM" id="SSF51905">
    <property type="entry name" value="FAD/NAD(P)-binding domain"/>
    <property type="match status" value="1"/>
</dbReference>
<dbReference type="InterPro" id="IPR036188">
    <property type="entry name" value="FAD/NAD-bd_sf"/>
</dbReference>
<keyword evidence="4" id="KW-0285">Flavoprotein</keyword>
<dbReference type="InterPro" id="IPR002938">
    <property type="entry name" value="FAD-bd"/>
</dbReference>
<dbReference type="Gene3D" id="3.50.50.60">
    <property type="entry name" value="FAD/NAD(P)-binding domain"/>
    <property type="match status" value="2"/>
</dbReference>
<dbReference type="RefSeq" id="WP_400396220.1">
    <property type="nucleotide sequence ID" value="NZ_JBIXLL010000006.1"/>
</dbReference>
<dbReference type="PANTHER" id="PTHR43876">
    <property type="entry name" value="UBIQUINONE BIOSYNTHESIS MONOOXYGENASE COQ6, MITOCHONDRIAL"/>
    <property type="match status" value="1"/>
</dbReference>
<evidence type="ECO:0000256" key="7">
    <source>
        <dbReference type="ARBA" id="ARBA00023033"/>
    </source>
</evidence>
<sequence>MHYDAIVVGGGMVGAAAALGLAQQGFQVAVVEQEMPTPFDAASPPDLRISAIGYASVALLKALGAWSRVQQMRSAPYRRLETWEWANARVVFDAADIHLSELGFMVENRVLQLALWESLQEEARCHCFCPATPQNLQRTDDGWCLQLADGQQLTAALVIGADGANSQVRQWAGIGISGWQYRQSCMLIGVETSQPQQDVTWQQFTPSGPRAFLPLFDQWGSLVWYDSPQRIRQLQAMPLTLLDKEIAAAFPERLGSVKALSAGSFPLVRRHAQTYIKPGLVLLGDAAHTINPLAGQGVNLGYRDVEALLDVLINARNAGEEWASERVLRRYQCRRMPDNLMMQSGMDLFYNAFSNALPPLSFARNMALMVAQRAGVLKQRALKYAIGV</sequence>
<feature type="domain" description="FAD-binding" evidence="8">
    <location>
        <begin position="3"/>
        <end position="337"/>
    </location>
</feature>
<evidence type="ECO:0000259" key="8">
    <source>
        <dbReference type="Pfam" id="PF01494"/>
    </source>
</evidence>
<keyword evidence="7" id="KW-0503">Monooxygenase</keyword>
<accession>A0ABW8GBC4</accession>
<dbReference type="EC" id="1.14.99.60" evidence="9"/>
<name>A0ABW8GBC4_9GAMM</name>
<keyword evidence="5" id="KW-0274">FAD</keyword>
<keyword evidence="6 9" id="KW-0560">Oxidoreductase</keyword>
<dbReference type="PANTHER" id="PTHR43876:SF10">
    <property type="entry name" value="3-DEMETHOXYUBIQUINOL 3-HYDROXYLASE"/>
    <property type="match status" value="1"/>
</dbReference>
<evidence type="ECO:0000256" key="2">
    <source>
        <dbReference type="ARBA" id="ARBA00004749"/>
    </source>
</evidence>
<comment type="cofactor">
    <cofactor evidence="1">
        <name>FAD</name>
        <dbReference type="ChEBI" id="CHEBI:57692"/>
    </cofactor>
</comment>
<proteinExistence type="inferred from homology"/>
<dbReference type="InterPro" id="IPR010971">
    <property type="entry name" value="UbiH/COQ6"/>
</dbReference>
<organism evidence="9 10">
    <name type="scientific">Pectobacterium actinidiae</name>
    <dbReference type="NCBI Taxonomy" id="1507808"/>
    <lineage>
        <taxon>Bacteria</taxon>
        <taxon>Pseudomonadati</taxon>
        <taxon>Pseudomonadota</taxon>
        <taxon>Gammaproteobacteria</taxon>
        <taxon>Enterobacterales</taxon>
        <taxon>Pectobacteriaceae</taxon>
        <taxon>Pectobacterium</taxon>
    </lineage>
</organism>
<comment type="pathway">
    <text evidence="2">Cofactor biosynthesis; ubiquinone biosynthesis.</text>
</comment>
<dbReference type="Proteomes" id="UP001617689">
    <property type="component" value="Unassembled WGS sequence"/>
</dbReference>
<keyword evidence="10" id="KW-1185">Reference proteome</keyword>
<comment type="caution">
    <text evidence="9">The sequence shown here is derived from an EMBL/GenBank/DDBJ whole genome shotgun (WGS) entry which is preliminary data.</text>
</comment>
<dbReference type="NCBIfam" id="NF005951">
    <property type="entry name" value="PRK08020.1"/>
    <property type="match status" value="1"/>
</dbReference>
<dbReference type="PRINTS" id="PR00420">
    <property type="entry name" value="RNGMNOXGNASE"/>
</dbReference>
<reference evidence="9 10" key="1">
    <citation type="submission" date="2024-10" db="EMBL/GenBank/DDBJ databases">
        <authorList>
            <person name="Lu C.-H."/>
        </authorList>
    </citation>
    <scope>NUCLEOTIDE SEQUENCE [LARGE SCALE GENOMIC DNA]</scope>
    <source>
        <strain evidence="9 10">22ZTDG03-2</strain>
    </source>
</reference>
<evidence type="ECO:0000256" key="4">
    <source>
        <dbReference type="ARBA" id="ARBA00022630"/>
    </source>
</evidence>
<comment type="similarity">
    <text evidence="3">Belongs to the UbiH/COQ6 family.</text>
</comment>
<evidence type="ECO:0000256" key="6">
    <source>
        <dbReference type="ARBA" id="ARBA00023002"/>
    </source>
</evidence>
<gene>
    <name evidence="9" type="primary">ubiF</name>
    <name evidence="9" type="ORF">ACIPUP_12590</name>
</gene>
<dbReference type="EMBL" id="JBIXLL010000006">
    <property type="protein sequence ID" value="MFJ5429994.1"/>
    <property type="molecule type" value="Genomic_DNA"/>
</dbReference>